<comment type="caution">
    <text evidence="1">The sequence shown here is derived from an EMBL/GenBank/DDBJ whole genome shotgun (WGS) entry which is preliminary data.</text>
</comment>
<sequence>MGPSVVYLAGAGDWGAPAPVWPGLCLPEVLLPVPSDRGRGGPPTLRGHRHCV</sequence>
<evidence type="ECO:0000313" key="1">
    <source>
        <dbReference type="EMBL" id="OWK52837.1"/>
    </source>
</evidence>
<dbReference type="Proteomes" id="UP000197619">
    <property type="component" value="Unassembled WGS sequence"/>
</dbReference>
<dbReference type="EMBL" id="MUZQ01000319">
    <property type="protein sequence ID" value="OWK52837.1"/>
    <property type="molecule type" value="Genomic_DNA"/>
</dbReference>
<name>A0A218UGB6_9PASE</name>
<protein>
    <submittedName>
        <fullName evidence="1">Uncharacterized protein</fullName>
    </submittedName>
</protein>
<dbReference type="AlphaFoldDB" id="A0A218UGB6"/>
<proteinExistence type="predicted"/>
<reference evidence="1 2" key="1">
    <citation type="submission" date="2017-05" db="EMBL/GenBank/DDBJ databases">
        <title>Genome of assembly of the Bengalese finch, Lonchura striata domestica.</title>
        <authorList>
            <person name="Colquitt B.M."/>
            <person name="Brainard M.S."/>
        </authorList>
    </citation>
    <scope>NUCLEOTIDE SEQUENCE [LARGE SCALE GENOMIC DNA]</scope>
    <source>
        <strain evidence="1">White83orange57</strain>
    </source>
</reference>
<evidence type="ECO:0000313" key="2">
    <source>
        <dbReference type="Proteomes" id="UP000197619"/>
    </source>
</evidence>
<organism evidence="1 2">
    <name type="scientific">Lonchura striata</name>
    <name type="common">white-rumped munia</name>
    <dbReference type="NCBI Taxonomy" id="40157"/>
    <lineage>
        <taxon>Eukaryota</taxon>
        <taxon>Metazoa</taxon>
        <taxon>Chordata</taxon>
        <taxon>Craniata</taxon>
        <taxon>Vertebrata</taxon>
        <taxon>Euteleostomi</taxon>
        <taxon>Archelosauria</taxon>
        <taxon>Archosauria</taxon>
        <taxon>Dinosauria</taxon>
        <taxon>Saurischia</taxon>
        <taxon>Theropoda</taxon>
        <taxon>Coelurosauria</taxon>
        <taxon>Aves</taxon>
        <taxon>Neognathae</taxon>
        <taxon>Neoaves</taxon>
        <taxon>Telluraves</taxon>
        <taxon>Australaves</taxon>
        <taxon>Passeriformes</taxon>
        <taxon>Passeroidea</taxon>
        <taxon>Estrildidae</taxon>
        <taxon>Estrildinae</taxon>
        <taxon>Lonchura</taxon>
    </lineage>
</organism>
<keyword evidence="2" id="KW-1185">Reference proteome</keyword>
<gene>
    <name evidence="1" type="ORF">RLOC_00014314</name>
</gene>
<accession>A0A218UGB6</accession>